<dbReference type="Proteomes" id="UP000054097">
    <property type="component" value="Unassembled WGS sequence"/>
</dbReference>
<organism evidence="1 2">
    <name type="scientific">Serendipita vermifera MAFF 305830</name>
    <dbReference type="NCBI Taxonomy" id="933852"/>
    <lineage>
        <taxon>Eukaryota</taxon>
        <taxon>Fungi</taxon>
        <taxon>Dikarya</taxon>
        <taxon>Basidiomycota</taxon>
        <taxon>Agaricomycotina</taxon>
        <taxon>Agaricomycetes</taxon>
        <taxon>Sebacinales</taxon>
        <taxon>Serendipitaceae</taxon>
        <taxon>Serendipita</taxon>
    </lineage>
</organism>
<protein>
    <submittedName>
        <fullName evidence="1">Uncharacterized protein</fullName>
    </submittedName>
</protein>
<dbReference type="HOGENOM" id="CLU_2869029_0_0_1"/>
<evidence type="ECO:0000313" key="1">
    <source>
        <dbReference type="EMBL" id="KIM28317.1"/>
    </source>
</evidence>
<sequence length="64" mass="7457">MLALPMYILQYDWAKSAEERFLDTITSDWYRIRQLTIDDLGSMSLELSSSPILFCIPIHSFVIT</sequence>
<name>A0A0C2XGS1_SERVB</name>
<evidence type="ECO:0000313" key="2">
    <source>
        <dbReference type="Proteomes" id="UP000054097"/>
    </source>
</evidence>
<proteinExistence type="predicted"/>
<keyword evidence="2" id="KW-1185">Reference proteome</keyword>
<accession>A0A0C2XGS1</accession>
<reference evidence="1 2" key="1">
    <citation type="submission" date="2014-04" db="EMBL/GenBank/DDBJ databases">
        <authorList>
            <consortium name="DOE Joint Genome Institute"/>
            <person name="Kuo A."/>
            <person name="Zuccaro A."/>
            <person name="Kohler A."/>
            <person name="Nagy L.G."/>
            <person name="Floudas D."/>
            <person name="Copeland A."/>
            <person name="Barry K.W."/>
            <person name="Cichocki N."/>
            <person name="Veneault-Fourrey C."/>
            <person name="LaButti K."/>
            <person name="Lindquist E.A."/>
            <person name="Lipzen A."/>
            <person name="Lundell T."/>
            <person name="Morin E."/>
            <person name="Murat C."/>
            <person name="Sun H."/>
            <person name="Tunlid A."/>
            <person name="Henrissat B."/>
            <person name="Grigoriev I.V."/>
            <person name="Hibbett D.S."/>
            <person name="Martin F."/>
            <person name="Nordberg H.P."/>
            <person name="Cantor M.N."/>
            <person name="Hua S.X."/>
        </authorList>
    </citation>
    <scope>NUCLEOTIDE SEQUENCE [LARGE SCALE GENOMIC DNA]</scope>
    <source>
        <strain evidence="1 2">MAFF 305830</strain>
    </source>
</reference>
<dbReference type="EMBL" id="KN824293">
    <property type="protein sequence ID" value="KIM28317.1"/>
    <property type="molecule type" value="Genomic_DNA"/>
</dbReference>
<reference evidence="2" key="2">
    <citation type="submission" date="2015-01" db="EMBL/GenBank/DDBJ databases">
        <title>Evolutionary Origins and Diversification of the Mycorrhizal Mutualists.</title>
        <authorList>
            <consortium name="DOE Joint Genome Institute"/>
            <consortium name="Mycorrhizal Genomics Consortium"/>
            <person name="Kohler A."/>
            <person name="Kuo A."/>
            <person name="Nagy L.G."/>
            <person name="Floudas D."/>
            <person name="Copeland A."/>
            <person name="Barry K.W."/>
            <person name="Cichocki N."/>
            <person name="Veneault-Fourrey C."/>
            <person name="LaButti K."/>
            <person name="Lindquist E.A."/>
            <person name="Lipzen A."/>
            <person name="Lundell T."/>
            <person name="Morin E."/>
            <person name="Murat C."/>
            <person name="Riley R."/>
            <person name="Ohm R."/>
            <person name="Sun H."/>
            <person name="Tunlid A."/>
            <person name="Henrissat B."/>
            <person name="Grigoriev I.V."/>
            <person name="Hibbett D.S."/>
            <person name="Martin F."/>
        </authorList>
    </citation>
    <scope>NUCLEOTIDE SEQUENCE [LARGE SCALE GENOMIC DNA]</scope>
    <source>
        <strain evidence="2">MAFF 305830</strain>
    </source>
</reference>
<gene>
    <name evidence="1" type="ORF">M408DRAFT_329422</name>
</gene>
<dbReference type="AlphaFoldDB" id="A0A0C2XGS1"/>